<keyword evidence="1" id="KW-1185">Reference proteome</keyword>
<accession>A0A914YK43</accession>
<reference evidence="2" key="1">
    <citation type="submission" date="2022-11" db="UniProtKB">
        <authorList>
            <consortium name="WormBaseParasite"/>
        </authorList>
    </citation>
    <scope>IDENTIFICATION</scope>
</reference>
<evidence type="ECO:0000313" key="2">
    <source>
        <dbReference type="WBParaSite" id="PSU_v2.g1970.t1"/>
    </source>
</evidence>
<proteinExistence type="predicted"/>
<protein>
    <submittedName>
        <fullName evidence="2">Uncharacterized protein</fullName>
    </submittedName>
</protein>
<organism evidence="1 2">
    <name type="scientific">Panagrolaimus superbus</name>
    <dbReference type="NCBI Taxonomy" id="310955"/>
    <lineage>
        <taxon>Eukaryota</taxon>
        <taxon>Metazoa</taxon>
        <taxon>Ecdysozoa</taxon>
        <taxon>Nematoda</taxon>
        <taxon>Chromadorea</taxon>
        <taxon>Rhabditida</taxon>
        <taxon>Tylenchina</taxon>
        <taxon>Panagrolaimomorpha</taxon>
        <taxon>Panagrolaimoidea</taxon>
        <taxon>Panagrolaimidae</taxon>
        <taxon>Panagrolaimus</taxon>
    </lineage>
</organism>
<name>A0A914YK43_9BILA</name>
<evidence type="ECO:0000313" key="1">
    <source>
        <dbReference type="Proteomes" id="UP000887577"/>
    </source>
</evidence>
<dbReference type="AlphaFoldDB" id="A0A914YK43"/>
<dbReference type="WBParaSite" id="PSU_v2.g1970.t1">
    <property type="protein sequence ID" value="PSU_v2.g1970.t1"/>
    <property type="gene ID" value="PSU_v2.g1970"/>
</dbReference>
<dbReference type="Proteomes" id="UP000887577">
    <property type="component" value="Unplaced"/>
</dbReference>
<sequence>MDASPYSAAAIASNQATTTTPDNNGKVSKIYPNSLFRLVTPRKLIVFSTCYDCSGKIYHNQKKGGIIHDPITNAVTISIVLCERCVADNQASSFIQVKLTPKTDKEVITTA</sequence>